<evidence type="ECO:0000313" key="4">
    <source>
        <dbReference type="Proteomes" id="UP001597013"/>
    </source>
</evidence>
<organism evidence="3 4">
    <name type="scientific">Winogradskyella litorisediminis</name>
    <dbReference type="NCBI Taxonomy" id="1156618"/>
    <lineage>
        <taxon>Bacteria</taxon>
        <taxon>Pseudomonadati</taxon>
        <taxon>Bacteroidota</taxon>
        <taxon>Flavobacteriia</taxon>
        <taxon>Flavobacteriales</taxon>
        <taxon>Flavobacteriaceae</taxon>
        <taxon>Winogradskyella</taxon>
    </lineage>
</organism>
<dbReference type="Proteomes" id="UP001597013">
    <property type="component" value="Unassembled WGS sequence"/>
</dbReference>
<reference evidence="4" key="1">
    <citation type="journal article" date="2019" name="Int. J. Syst. Evol. Microbiol.">
        <title>The Global Catalogue of Microorganisms (GCM) 10K type strain sequencing project: providing services to taxonomists for standard genome sequencing and annotation.</title>
        <authorList>
            <consortium name="The Broad Institute Genomics Platform"/>
            <consortium name="The Broad Institute Genome Sequencing Center for Infectious Disease"/>
            <person name="Wu L."/>
            <person name="Ma J."/>
        </authorList>
    </citation>
    <scope>NUCLEOTIDE SEQUENCE [LARGE SCALE GENOMIC DNA]</scope>
    <source>
        <strain evidence="4">CCUG 62215</strain>
    </source>
</reference>
<dbReference type="PANTHER" id="PTHR22916:SF3">
    <property type="entry name" value="UDP-GLCNAC:BETAGAL BETA-1,3-N-ACETYLGLUCOSAMINYLTRANSFERASE-LIKE PROTEIN 1"/>
    <property type="match status" value="1"/>
</dbReference>
<protein>
    <submittedName>
        <fullName evidence="3">Glycosyltransferase family 2 protein</fullName>
    </submittedName>
</protein>
<dbReference type="Pfam" id="PF00535">
    <property type="entry name" value="Glycos_transf_2"/>
    <property type="match status" value="1"/>
</dbReference>
<gene>
    <name evidence="3" type="ORF">ACFQ1Q_12855</name>
</gene>
<dbReference type="CDD" id="cd00761">
    <property type="entry name" value="Glyco_tranf_GTA_type"/>
    <property type="match status" value="1"/>
</dbReference>
<dbReference type="RefSeq" id="WP_386132217.1">
    <property type="nucleotide sequence ID" value="NZ_JBHTJL010000016.1"/>
</dbReference>
<keyword evidence="1" id="KW-1133">Transmembrane helix</keyword>
<dbReference type="SUPFAM" id="SSF53448">
    <property type="entry name" value="Nucleotide-diphospho-sugar transferases"/>
    <property type="match status" value="1"/>
</dbReference>
<evidence type="ECO:0000259" key="2">
    <source>
        <dbReference type="Pfam" id="PF00535"/>
    </source>
</evidence>
<feature type="transmembrane region" description="Helical" evidence="1">
    <location>
        <begin position="296"/>
        <end position="316"/>
    </location>
</feature>
<evidence type="ECO:0000256" key="1">
    <source>
        <dbReference type="SAM" id="Phobius"/>
    </source>
</evidence>
<dbReference type="PANTHER" id="PTHR22916">
    <property type="entry name" value="GLYCOSYLTRANSFERASE"/>
    <property type="match status" value="1"/>
</dbReference>
<sequence length="323" mass="37527">MSKGQLISIIIPTYNRADIIGDTLKSIQEQTNKNWECIVVDDGSTDQTEELLNTYIHKDERFIYVKRPEHLPKGANACRNYGFTISKGQFINWFDSDDIMHTNKLEAQLKSLSENPDAPYCVCQSNWFDKEANIDLGLRSRSIDSKQRLEDYCLYNITWLTTAPLWRREFIESNKLTFDESLQQSQEYDFHIKALSVSDNYAVINEPLLTLVKHKEAISTNIFTDSKIESNLKVKTRVTKNHFLSFSDLGKLKWLEILTLYYKTLLVHQKTTFAKQTKPLIFEALQLVEVSKIRKYVFMAKIIMAYISFVLFGKGYTLVKPLT</sequence>
<evidence type="ECO:0000313" key="3">
    <source>
        <dbReference type="EMBL" id="MFD1064140.1"/>
    </source>
</evidence>
<name>A0ABW3NCN6_9FLAO</name>
<keyword evidence="1" id="KW-0472">Membrane</keyword>
<dbReference type="Gene3D" id="3.90.550.10">
    <property type="entry name" value="Spore Coat Polysaccharide Biosynthesis Protein SpsA, Chain A"/>
    <property type="match status" value="1"/>
</dbReference>
<proteinExistence type="predicted"/>
<accession>A0ABW3NCN6</accession>
<keyword evidence="1" id="KW-0812">Transmembrane</keyword>
<dbReference type="InterPro" id="IPR001173">
    <property type="entry name" value="Glyco_trans_2-like"/>
</dbReference>
<dbReference type="EMBL" id="JBHTJL010000016">
    <property type="protein sequence ID" value="MFD1064140.1"/>
    <property type="molecule type" value="Genomic_DNA"/>
</dbReference>
<keyword evidence="4" id="KW-1185">Reference proteome</keyword>
<feature type="domain" description="Glycosyltransferase 2-like" evidence="2">
    <location>
        <begin position="8"/>
        <end position="148"/>
    </location>
</feature>
<comment type="caution">
    <text evidence="3">The sequence shown here is derived from an EMBL/GenBank/DDBJ whole genome shotgun (WGS) entry which is preliminary data.</text>
</comment>
<dbReference type="InterPro" id="IPR029044">
    <property type="entry name" value="Nucleotide-diphossugar_trans"/>
</dbReference>